<dbReference type="Proteomes" id="UP000217676">
    <property type="component" value="Chromosome"/>
</dbReference>
<sequence length="643" mass="68859">MTRLPVRPLTVGSLARDLVASEGLAVSALRCYEILTALWVRAEDRVLPEAGQLRTFVLRAARRLISGERQVVGPDAGLVPLSLRSDESVVRLPASLAVQGVEWPDLVQLAENWLSATSARGPVTVVGVRTGGAYLAPLVAARLSREGLDVTCICVRPSDHVTLGQRRILLVDDPPLTGRTLVSLAQRLGKPGTVDVLVPVVKQDDVQPLREAGIPVTTLPRSLWASTRRLAPGALSTYLDEDVTWQGEQRPAGVAGFRAGRENSALTGWPGLRHRSPARAAFALVTPSGSRQQVVASWVPPGIFGDAARTAATELASGRVPPATVGVAPAMVITKELDAAARPAEGMELWLDEAVDYVLERSVRLPMTKSLRVPVPAPAALKRLATVFTGDHPVTVLPRLQQWMASMGSSVPDGRCEAEKWIIDAAGRLRKTGHLTHAYRRDNELFTPLIDLAALTIAFGCELKSVAAAVDRRRPGEASCLPALATALLCYGPARGDQLPRTYNLERAADTAREAYRLQSAMSEAALILQETLTLTPNGTRTVLRRWAGAPGALLQPVLPFGGYPAPRAPRGGNDISEDAIVQWAQGRFEVVRTGDALLLAPLGPSATWPDTAATLADLASRLPHPNLLAWCGVPLLQMERTC</sequence>
<gene>
    <name evidence="1" type="ORF">SLA_7217</name>
</gene>
<protein>
    <submittedName>
        <fullName evidence="1">Lividomycin production protein</fullName>
    </submittedName>
</protein>
<name>A0A160PAD8_STRLU</name>
<organism evidence="1 2">
    <name type="scientific">Streptomyces laurentii</name>
    <dbReference type="NCBI Taxonomy" id="39478"/>
    <lineage>
        <taxon>Bacteria</taxon>
        <taxon>Bacillati</taxon>
        <taxon>Actinomycetota</taxon>
        <taxon>Actinomycetes</taxon>
        <taxon>Kitasatosporales</taxon>
        <taxon>Streptomycetaceae</taxon>
        <taxon>Streptomyces</taxon>
    </lineage>
</organism>
<evidence type="ECO:0000313" key="1">
    <source>
        <dbReference type="EMBL" id="BAU88083.1"/>
    </source>
</evidence>
<evidence type="ECO:0000313" key="2">
    <source>
        <dbReference type="Proteomes" id="UP000217676"/>
    </source>
</evidence>
<dbReference type="InterPro" id="IPR029057">
    <property type="entry name" value="PRTase-like"/>
</dbReference>
<dbReference type="KEGG" id="slau:SLA_7217"/>
<dbReference type="CDD" id="cd06223">
    <property type="entry name" value="PRTases_typeI"/>
    <property type="match status" value="1"/>
</dbReference>
<proteinExistence type="predicted"/>
<accession>A0A160PAD8</accession>
<dbReference type="EMBL" id="AP017424">
    <property type="protein sequence ID" value="BAU88083.1"/>
    <property type="molecule type" value="Genomic_DNA"/>
</dbReference>
<dbReference type="InterPro" id="IPR000836">
    <property type="entry name" value="PRTase_dom"/>
</dbReference>
<dbReference type="Gene3D" id="3.40.50.2020">
    <property type="match status" value="1"/>
</dbReference>
<keyword evidence="2" id="KW-1185">Reference proteome</keyword>
<dbReference type="AlphaFoldDB" id="A0A160PAD8"/>
<dbReference type="SUPFAM" id="SSF53271">
    <property type="entry name" value="PRTase-like"/>
    <property type="match status" value="1"/>
</dbReference>
<reference evidence="1 2" key="1">
    <citation type="journal article" date="2016" name="Genome Announc.">
        <title>Complete Genome Sequence of Thiostrepton-Producing Streptomyces laurentii ATCC 31255.</title>
        <authorList>
            <person name="Doi K."/>
            <person name="Fujino Y."/>
            <person name="Nagayoshi Y."/>
            <person name="Ohshima T."/>
            <person name="Ogata S."/>
        </authorList>
    </citation>
    <scope>NUCLEOTIDE SEQUENCE [LARGE SCALE GENOMIC DNA]</scope>
    <source>
        <strain evidence="1 2">ATCC 31255</strain>
    </source>
</reference>